<dbReference type="InterPro" id="IPR029052">
    <property type="entry name" value="Metallo-depent_PP-like"/>
</dbReference>
<dbReference type="InterPro" id="IPR050535">
    <property type="entry name" value="DNA_Repair-Maintenance_Comp"/>
</dbReference>
<dbReference type="SUPFAM" id="SSF56300">
    <property type="entry name" value="Metallo-dependent phosphatases"/>
    <property type="match status" value="1"/>
</dbReference>
<keyword evidence="3 5" id="KW-0269">Exonuclease</keyword>
<proteinExistence type="predicted"/>
<evidence type="ECO:0000256" key="3">
    <source>
        <dbReference type="ARBA" id="ARBA00022839"/>
    </source>
</evidence>
<dbReference type="AlphaFoldDB" id="A0A7J3WC71"/>
<reference evidence="5" key="1">
    <citation type="journal article" date="2020" name="mSystems">
        <title>Genome- and Community-Level Interaction Insights into Carbon Utilization and Element Cycling Functions of Hydrothermarchaeota in Hydrothermal Sediment.</title>
        <authorList>
            <person name="Zhou Z."/>
            <person name="Liu Y."/>
            <person name="Xu W."/>
            <person name="Pan J."/>
            <person name="Luo Z.H."/>
            <person name="Li M."/>
        </authorList>
    </citation>
    <scope>NUCLEOTIDE SEQUENCE [LARGE SCALE GENOMIC DNA]</scope>
    <source>
        <strain evidence="5">SpSt-1073</strain>
    </source>
</reference>
<dbReference type="Pfam" id="PF00149">
    <property type="entry name" value="Metallophos"/>
    <property type="match status" value="1"/>
</dbReference>
<organism evidence="5">
    <name type="scientific">Caldiarchaeum subterraneum</name>
    <dbReference type="NCBI Taxonomy" id="311458"/>
    <lineage>
        <taxon>Archaea</taxon>
        <taxon>Nitrososphaerota</taxon>
        <taxon>Candidatus Caldarchaeales</taxon>
        <taxon>Candidatus Caldarchaeaceae</taxon>
        <taxon>Candidatus Caldarchaeum</taxon>
    </lineage>
</organism>
<keyword evidence="1" id="KW-0540">Nuclease</keyword>
<evidence type="ECO:0000313" key="5">
    <source>
        <dbReference type="EMBL" id="HHN52342.1"/>
    </source>
</evidence>
<gene>
    <name evidence="5" type="ORF">ENM30_03400</name>
</gene>
<name>A0A7J3WC71_CALS0</name>
<comment type="caution">
    <text evidence="5">The sequence shown here is derived from an EMBL/GenBank/DDBJ whole genome shotgun (WGS) entry which is preliminary data.</text>
</comment>
<protein>
    <submittedName>
        <fullName evidence="5">DNA repair exonuclease</fullName>
    </submittedName>
</protein>
<dbReference type="CDD" id="cd00840">
    <property type="entry name" value="MPP_Mre11_N"/>
    <property type="match status" value="1"/>
</dbReference>
<dbReference type="EMBL" id="DRXG01000073">
    <property type="protein sequence ID" value="HHN52342.1"/>
    <property type="molecule type" value="Genomic_DNA"/>
</dbReference>
<feature type="domain" description="Calcineurin-like phosphoesterase" evidence="4">
    <location>
        <begin position="23"/>
        <end position="222"/>
    </location>
</feature>
<evidence type="ECO:0000259" key="4">
    <source>
        <dbReference type="Pfam" id="PF00149"/>
    </source>
</evidence>
<dbReference type="GO" id="GO:0004527">
    <property type="term" value="F:exonuclease activity"/>
    <property type="evidence" value="ECO:0007669"/>
    <property type="project" value="UniProtKB-KW"/>
</dbReference>
<dbReference type="Gene3D" id="3.60.21.10">
    <property type="match status" value="1"/>
</dbReference>
<dbReference type="PANTHER" id="PTHR30337">
    <property type="entry name" value="COMPONENT OF ATP-DEPENDENT DSDNA EXONUCLEASE"/>
    <property type="match status" value="1"/>
</dbReference>
<dbReference type="InterPro" id="IPR041796">
    <property type="entry name" value="Mre11_N"/>
</dbReference>
<accession>A0A7J3WC71</accession>
<dbReference type="PANTHER" id="PTHR30337:SF0">
    <property type="entry name" value="NUCLEASE SBCCD SUBUNIT D"/>
    <property type="match status" value="1"/>
</dbReference>
<evidence type="ECO:0000256" key="2">
    <source>
        <dbReference type="ARBA" id="ARBA00022801"/>
    </source>
</evidence>
<keyword evidence="2" id="KW-0378">Hydrolase</keyword>
<sequence length="401" mass="45520">MKRISVEGLSKAGLRRPEMNVQVIITADNHLDPPATMFGAKRFERKRDHLRCFEEVMEYAKKEKPDLLLLAGDVFDTVKPSNFVRARFMQHMKQLHERGVKVVMVSGHHDTPKSAEEGVSPLAVYGRSGYAYFIQDPNSLEYFSLEVDGCEVVVAGLGHNPLLRPFEDPLATVKVEKRGDVNILLLHYPVEGFVGVYGEEPVVRLNSIPKTFQLVAVGHLHRHQIKRLGDAAVVYPGSTERVSFAEEEEPKGFVWAELNREGLVSLDHVKTQARPYKTIETMFPEKDTIERLKQVIDQHADPQLVLRLVVKGVVEAEKLTEYRRSELLLHAQTRLFHLIVDESGLELKSPEIPSTLEKTTPLEELRRYFSALMQNASAEEREILAEALRRSEGMLREAGAW</sequence>
<dbReference type="InterPro" id="IPR004843">
    <property type="entry name" value="Calcineurin-like_PHP"/>
</dbReference>
<evidence type="ECO:0000256" key="1">
    <source>
        <dbReference type="ARBA" id="ARBA00022722"/>
    </source>
</evidence>